<name>A0A6J4J4H5_9PROT</name>
<evidence type="ECO:0000313" key="3">
    <source>
        <dbReference type="EMBL" id="CAA9270222.1"/>
    </source>
</evidence>
<dbReference type="EMBL" id="CADCTD010000143">
    <property type="protein sequence ID" value="CAA9270222.1"/>
    <property type="molecule type" value="Genomic_DNA"/>
</dbReference>
<protein>
    <submittedName>
        <fullName evidence="3">Uncharacterized protein</fullName>
    </submittedName>
</protein>
<keyword evidence="2" id="KW-0732">Signal</keyword>
<feature type="region of interest" description="Disordered" evidence="1">
    <location>
        <begin position="95"/>
        <end position="115"/>
    </location>
</feature>
<feature type="signal peptide" evidence="2">
    <location>
        <begin position="1"/>
        <end position="21"/>
    </location>
</feature>
<gene>
    <name evidence="3" type="ORF">AVDCRST_MAG27-3067</name>
</gene>
<feature type="chain" id="PRO_5027100221" evidence="2">
    <location>
        <begin position="22"/>
        <end position="115"/>
    </location>
</feature>
<evidence type="ECO:0000256" key="1">
    <source>
        <dbReference type="SAM" id="MobiDB-lite"/>
    </source>
</evidence>
<reference evidence="3" key="1">
    <citation type="submission" date="2020-02" db="EMBL/GenBank/DDBJ databases">
        <authorList>
            <person name="Meier V. D."/>
        </authorList>
    </citation>
    <scope>NUCLEOTIDE SEQUENCE</scope>
    <source>
        <strain evidence="3">AVDCRST_MAG27</strain>
    </source>
</reference>
<organism evidence="3">
    <name type="scientific">uncultured Craurococcus sp</name>
    <dbReference type="NCBI Taxonomy" id="1135998"/>
    <lineage>
        <taxon>Bacteria</taxon>
        <taxon>Pseudomonadati</taxon>
        <taxon>Pseudomonadota</taxon>
        <taxon>Alphaproteobacteria</taxon>
        <taxon>Acetobacterales</taxon>
        <taxon>Acetobacteraceae</taxon>
        <taxon>Craurococcus</taxon>
        <taxon>environmental samples</taxon>
    </lineage>
</organism>
<proteinExistence type="predicted"/>
<sequence length="115" mass="11495">MFRTSLLATILGLSLSTTALLAPAGAMPMLSGGGTEAAVTYGDAARESIVGGTLATIQGGGRDTSYLAQPGGQAREARIGQAIGGGRDKAVVYGDGQPHGWAATDAEIDPRGHRG</sequence>
<dbReference type="AlphaFoldDB" id="A0A6J4J4H5"/>
<accession>A0A6J4J4H5</accession>
<evidence type="ECO:0000256" key="2">
    <source>
        <dbReference type="SAM" id="SignalP"/>
    </source>
</evidence>